<dbReference type="SUPFAM" id="SSF47413">
    <property type="entry name" value="lambda repressor-like DNA-binding domains"/>
    <property type="match status" value="1"/>
</dbReference>
<dbReference type="AlphaFoldDB" id="A0A7K3THF1"/>
<evidence type="ECO:0000313" key="1">
    <source>
        <dbReference type="EMBL" id="NEG78050.1"/>
    </source>
</evidence>
<comment type="caution">
    <text evidence="1">The sequence shown here is derived from an EMBL/GenBank/DDBJ whole genome shotgun (WGS) entry which is preliminary data.</text>
</comment>
<evidence type="ECO:0000313" key="2">
    <source>
        <dbReference type="Proteomes" id="UP000469763"/>
    </source>
</evidence>
<protein>
    <recommendedName>
        <fullName evidence="3">Helix-turn-helix domain-containing protein</fullName>
    </recommendedName>
</protein>
<gene>
    <name evidence="1" type="ORF">GFD22_03495</name>
</gene>
<organism evidence="1 2">
    <name type="scientific">Bifidobacterium avesanii</name>
    <dbReference type="NCBI Taxonomy" id="1798157"/>
    <lineage>
        <taxon>Bacteria</taxon>
        <taxon>Bacillati</taxon>
        <taxon>Actinomycetota</taxon>
        <taxon>Actinomycetes</taxon>
        <taxon>Bifidobacteriales</taxon>
        <taxon>Bifidobacteriaceae</taxon>
        <taxon>Bifidobacterium</taxon>
    </lineage>
</organism>
<dbReference type="GO" id="GO:0003677">
    <property type="term" value="F:DNA binding"/>
    <property type="evidence" value="ECO:0007669"/>
    <property type="project" value="InterPro"/>
</dbReference>
<dbReference type="Proteomes" id="UP000469763">
    <property type="component" value="Unassembled WGS sequence"/>
</dbReference>
<reference evidence="1 2" key="1">
    <citation type="submission" date="2019-10" db="EMBL/GenBank/DDBJ databases">
        <title>Bifidobacterium from non-human primates.</title>
        <authorList>
            <person name="Modesto M."/>
        </authorList>
    </citation>
    <scope>NUCLEOTIDE SEQUENCE [LARGE SCALE GENOMIC DNA]</scope>
    <source>
        <strain evidence="1 2">TREC</strain>
    </source>
</reference>
<dbReference type="InterPro" id="IPR010982">
    <property type="entry name" value="Lambda_DNA-bd_dom_sf"/>
</dbReference>
<name>A0A7K3THF1_9BIFI</name>
<dbReference type="EMBL" id="WHZY01000004">
    <property type="protein sequence ID" value="NEG78050.1"/>
    <property type="molecule type" value="Genomic_DNA"/>
</dbReference>
<evidence type="ECO:0008006" key="3">
    <source>
        <dbReference type="Google" id="ProtNLM"/>
    </source>
</evidence>
<dbReference type="RefSeq" id="WP_152349652.1">
    <property type="nucleotide sequence ID" value="NZ_WBSN01000002.1"/>
</dbReference>
<dbReference type="Gene3D" id="1.10.260.40">
    <property type="entry name" value="lambda repressor-like DNA-binding domains"/>
    <property type="match status" value="1"/>
</dbReference>
<proteinExistence type="predicted"/>
<accession>A0A7K3THF1</accession>
<keyword evidence="2" id="KW-1185">Reference proteome</keyword>
<sequence>MTQTQTTDAPISTFGQRLQRCRKTQKIGAEKLAELVNEEYGEGTTTRSVITAIETGRKLEGVTMGEVLRFAHVLKVSPLCLMIDLEQPFLRADFPGFDGLLNYQAMRRFTGHVSFAGTIPDFMEKAQRVGIALDDATYRHLMARKHLEKLRQIESMPEFNDKCDTELVEDIYQPGEYIEVPNAAELAQREHTSANIELWDAWKAFLDDRKTLDTLGVIFPEDTDDAVAKRFTEEGVEKLRREIAPYEIVTTSSEAHDMWGDQA</sequence>